<proteinExistence type="predicted"/>
<gene>
    <name evidence="1" type="ORF">G2W53_044313</name>
</gene>
<organism evidence="1 2">
    <name type="scientific">Senna tora</name>
    <dbReference type="NCBI Taxonomy" id="362788"/>
    <lineage>
        <taxon>Eukaryota</taxon>
        <taxon>Viridiplantae</taxon>
        <taxon>Streptophyta</taxon>
        <taxon>Embryophyta</taxon>
        <taxon>Tracheophyta</taxon>
        <taxon>Spermatophyta</taxon>
        <taxon>Magnoliopsida</taxon>
        <taxon>eudicotyledons</taxon>
        <taxon>Gunneridae</taxon>
        <taxon>Pentapetalae</taxon>
        <taxon>rosids</taxon>
        <taxon>fabids</taxon>
        <taxon>Fabales</taxon>
        <taxon>Fabaceae</taxon>
        <taxon>Caesalpinioideae</taxon>
        <taxon>Cassia clade</taxon>
        <taxon>Senna</taxon>
    </lineage>
</organism>
<keyword evidence="2" id="KW-1185">Reference proteome</keyword>
<dbReference type="EMBL" id="JAAIUW010000013">
    <property type="protein sequence ID" value="KAF7805202.1"/>
    <property type="molecule type" value="Genomic_DNA"/>
</dbReference>
<dbReference type="AlphaFoldDB" id="A0A834SQC0"/>
<name>A0A834SQC0_9FABA</name>
<accession>A0A834SQC0</accession>
<protein>
    <submittedName>
        <fullName evidence="1">Uncharacterized protein</fullName>
    </submittedName>
</protein>
<comment type="caution">
    <text evidence="1">The sequence shown here is derived from an EMBL/GenBank/DDBJ whole genome shotgun (WGS) entry which is preliminary data.</text>
</comment>
<reference evidence="1" key="1">
    <citation type="submission" date="2020-09" db="EMBL/GenBank/DDBJ databases">
        <title>Genome-Enabled Discovery of Anthraquinone Biosynthesis in Senna tora.</title>
        <authorList>
            <person name="Kang S.-H."/>
            <person name="Pandey R.P."/>
            <person name="Lee C.-M."/>
            <person name="Sim J.-S."/>
            <person name="Jeong J.-T."/>
            <person name="Choi B.-S."/>
            <person name="Jung M."/>
            <person name="Ginzburg D."/>
            <person name="Zhao K."/>
            <person name="Won S.Y."/>
            <person name="Oh T.-J."/>
            <person name="Yu Y."/>
            <person name="Kim N.-H."/>
            <person name="Lee O.R."/>
            <person name="Lee T.-H."/>
            <person name="Bashyal P."/>
            <person name="Kim T.-S."/>
            <person name="Lee W.-H."/>
            <person name="Kawkins C."/>
            <person name="Kim C.-K."/>
            <person name="Kim J.S."/>
            <person name="Ahn B.O."/>
            <person name="Rhee S.Y."/>
            <person name="Sohng J.K."/>
        </authorList>
    </citation>
    <scope>NUCLEOTIDE SEQUENCE</scope>
    <source>
        <tissue evidence="1">Leaf</tissue>
    </source>
</reference>
<dbReference type="Proteomes" id="UP000634136">
    <property type="component" value="Unassembled WGS sequence"/>
</dbReference>
<sequence>MAEMCCREGAGALRWRSNQQNPKLLF</sequence>
<evidence type="ECO:0000313" key="1">
    <source>
        <dbReference type="EMBL" id="KAF7805202.1"/>
    </source>
</evidence>
<evidence type="ECO:0000313" key="2">
    <source>
        <dbReference type="Proteomes" id="UP000634136"/>
    </source>
</evidence>